<dbReference type="AlphaFoldDB" id="A0A428TWN8"/>
<dbReference type="EMBL" id="NIZV01000127">
    <property type="protein sequence ID" value="RSM06412.1"/>
    <property type="molecule type" value="Genomic_DNA"/>
</dbReference>
<evidence type="ECO:0000256" key="1">
    <source>
        <dbReference type="SAM" id="MobiDB-lite"/>
    </source>
</evidence>
<feature type="compositionally biased region" description="Polar residues" evidence="1">
    <location>
        <begin position="9"/>
        <end position="24"/>
    </location>
</feature>
<name>A0A428TWN8_9HYPO</name>
<accession>A0A428TWN8</accession>
<evidence type="ECO:0000313" key="2">
    <source>
        <dbReference type="EMBL" id="RSM06412.1"/>
    </source>
</evidence>
<organism evidence="2 3">
    <name type="scientific">Fusarium ambrosium</name>
    <dbReference type="NCBI Taxonomy" id="131363"/>
    <lineage>
        <taxon>Eukaryota</taxon>
        <taxon>Fungi</taxon>
        <taxon>Dikarya</taxon>
        <taxon>Ascomycota</taxon>
        <taxon>Pezizomycotina</taxon>
        <taxon>Sordariomycetes</taxon>
        <taxon>Hypocreomycetidae</taxon>
        <taxon>Hypocreales</taxon>
        <taxon>Nectriaceae</taxon>
        <taxon>Fusarium</taxon>
        <taxon>Fusarium solani species complex</taxon>
    </lineage>
</organism>
<comment type="caution">
    <text evidence="2">The sequence shown here is derived from an EMBL/GenBank/DDBJ whole genome shotgun (WGS) entry which is preliminary data.</text>
</comment>
<keyword evidence="3" id="KW-1185">Reference proteome</keyword>
<reference evidence="2 3" key="1">
    <citation type="submission" date="2017-06" db="EMBL/GenBank/DDBJ databases">
        <title>Cmopartive genomic analysis of Ambrosia Fusariam Clade fungi.</title>
        <authorList>
            <person name="Stajich J.E."/>
            <person name="Carrillo J."/>
            <person name="Kijimoto T."/>
            <person name="Eskalen A."/>
            <person name="O'Donnell K."/>
            <person name="Kasson M."/>
        </authorList>
    </citation>
    <scope>NUCLEOTIDE SEQUENCE [LARGE SCALE GENOMIC DNA]</scope>
    <source>
        <strain evidence="2 3">NRRL 20438</strain>
    </source>
</reference>
<protein>
    <submittedName>
        <fullName evidence="2">Uncharacterized protein</fullName>
    </submittedName>
</protein>
<dbReference type="Proteomes" id="UP000288429">
    <property type="component" value="Unassembled WGS sequence"/>
</dbReference>
<feature type="region of interest" description="Disordered" evidence="1">
    <location>
        <begin position="1"/>
        <end position="41"/>
    </location>
</feature>
<sequence length="80" mass="8885">MRGGDSTFALDTQTQGAISEQTVLPATRKQHPRADLNIGDQSLGTHLSERVAWPGKKHRSTKKLVSISNPLLFHRVDMLH</sequence>
<gene>
    <name evidence="2" type="ORF">CDV31_009186</name>
</gene>
<proteinExistence type="predicted"/>
<evidence type="ECO:0000313" key="3">
    <source>
        <dbReference type="Proteomes" id="UP000288429"/>
    </source>
</evidence>